<dbReference type="InterPro" id="IPR036097">
    <property type="entry name" value="HisK_dim/P_sf"/>
</dbReference>
<name>A0ABN7HRB7_9BURK</name>
<dbReference type="Pfam" id="PF02518">
    <property type="entry name" value="HATPase_c"/>
    <property type="match status" value="1"/>
</dbReference>
<evidence type="ECO:0000256" key="7">
    <source>
        <dbReference type="SAM" id="Phobius"/>
    </source>
</evidence>
<feature type="transmembrane region" description="Helical" evidence="7">
    <location>
        <begin position="66"/>
        <end position="86"/>
    </location>
</feature>
<keyword evidence="4 10" id="KW-0808">Transferase</keyword>
<dbReference type="InterPro" id="IPR003661">
    <property type="entry name" value="HisK_dim/P_dom"/>
</dbReference>
<gene>
    <name evidence="10" type="primary">rcsC_5</name>
    <name evidence="10" type="ORF">LMG27952_02262</name>
</gene>
<dbReference type="CDD" id="cd00156">
    <property type="entry name" value="REC"/>
    <property type="match status" value="1"/>
</dbReference>
<keyword evidence="11" id="KW-1185">Reference proteome</keyword>
<reference evidence="10 11" key="1">
    <citation type="submission" date="2020-10" db="EMBL/GenBank/DDBJ databases">
        <authorList>
            <person name="Peeters C."/>
        </authorList>
    </citation>
    <scope>NUCLEOTIDE SEQUENCE [LARGE SCALE GENOMIC DNA]</scope>
    <source>
        <strain evidence="10 11">LMG 27952</strain>
    </source>
</reference>
<dbReference type="SUPFAM" id="SSF47384">
    <property type="entry name" value="Homodimeric domain of signal transducing histidine kinase"/>
    <property type="match status" value="1"/>
</dbReference>
<dbReference type="Pfam" id="PF00072">
    <property type="entry name" value="Response_reg"/>
    <property type="match status" value="1"/>
</dbReference>
<comment type="catalytic activity">
    <reaction evidence="1">
        <text>ATP + protein L-histidine = ADP + protein N-phospho-L-histidine.</text>
        <dbReference type="EC" id="2.7.13.3"/>
    </reaction>
</comment>
<feature type="domain" description="Histidine kinase" evidence="8">
    <location>
        <begin position="243"/>
        <end position="460"/>
    </location>
</feature>
<dbReference type="InterPro" id="IPR004358">
    <property type="entry name" value="Sig_transdc_His_kin-like_C"/>
</dbReference>
<dbReference type="Pfam" id="PF00512">
    <property type="entry name" value="HisKA"/>
    <property type="match status" value="1"/>
</dbReference>
<keyword evidence="3 6" id="KW-0597">Phosphoprotein</keyword>
<feature type="transmembrane region" description="Helical" evidence="7">
    <location>
        <begin position="179"/>
        <end position="199"/>
    </location>
</feature>
<keyword evidence="7" id="KW-1133">Transmembrane helix</keyword>
<dbReference type="GO" id="GO:0004673">
    <property type="term" value="F:protein histidine kinase activity"/>
    <property type="evidence" value="ECO:0007669"/>
    <property type="project" value="UniProtKB-EC"/>
</dbReference>
<feature type="transmembrane region" description="Helical" evidence="7">
    <location>
        <begin position="98"/>
        <end position="121"/>
    </location>
</feature>
<dbReference type="InterPro" id="IPR036890">
    <property type="entry name" value="HATPase_C_sf"/>
</dbReference>
<sequence>MALIHNLHLPLPFAEGEQEASYQDDTAERFLRQRRLAAGLGLGMWTAFLFWDWVQSPFFSRHAFAQLLEIRFVGMAILAYVCKQAWTDVFLSERKASVYMLSAIFTGWLGLLLMMIVAPPNNNFREYYPGLFLCYYFLFTFIRVSARPTLILGFIQFLLFNVVEYIIGASVYYWFSASFFLICFCILGSFVAVQLEVAARGEFLARLRLTNAKAEVDIAMATVQERNEKMREMMEDKERFFAAAYHDIQQPLAAIRLFLQAAMVKASEFSPTIQPDLAIIDRSAADIFSIFKDIRDYSELGNYEVNMLPANVQDLISEVHEQYAGAAKSKGLDLRLFRGRHATAVIVTDKFLLKRVLLNLMSNAIKYTERGGIVLGWVIGKEIVRIDVVDTGLGIPEEYFSKIFDEYYQVNNPGRDRSKGLGLGLSIVRRIQHILPCHQLSFTSIVGKGSRFSVYVPLSTDLPAANADRETTRPALSGLVGRYAIVCDDEPTVLQGLKGLLEHAGMLTDTAESLSDVEQILQRSERAPDVIVTDYRLQSGYTGADVIAAVRSFFDGVAAIPVVIITGEISVRDIETCVPGPVIAIGKASTPEELMAAVNNMITLGQSLSQAYPASADRI</sequence>
<dbReference type="SMART" id="SM00448">
    <property type="entry name" value="REC"/>
    <property type="match status" value="1"/>
</dbReference>
<dbReference type="EMBL" id="CAJHCQ010000005">
    <property type="protein sequence ID" value="CAD6529107.1"/>
    <property type="molecule type" value="Genomic_DNA"/>
</dbReference>
<accession>A0ABN7HRB7</accession>
<dbReference type="SMART" id="SM00388">
    <property type="entry name" value="HisKA"/>
    <property type="match status" value="1"/>
</dbReference>
<feature type="transmembrane region" description="Helical" evidence="7">
    <location>
        <begin position="36"/>
        <end position="54"/>
    </location>
</feature>
<keyword evidence="7" id="KW-0472">Membrane</keyword>
<dbReference type="SUPFAM" id="SSF52172">
    <property type="entry name" value="CheY-like"/>
    <property type="match status" value="1"/>
</dbReference>
<dbReference type="SUPFAM" id="SSF55874">
    <property type="entry name" value="ATPase domain of HSP90 chaperone/DNA topoisomerase II/histidine kinase"/>
    <property type="match status" value="1"/>
</dbReference>
<evidence type="ECO:0000256" key="5">
    <source>
        <dbReference type="ARBA" id="ARBA00022777"/>
    </source>
</evidence>
<evidence type="ECO:0000256" key="2">
    <source>
        <dbReference type="ARBA" id="ARBA00012438"/>
    </source>
</evidence>
<organism evidence="10 11">
    <name type="scientific">Paraburkholderia hiiakae</name>
    <dbReference type="NCBI Taxonomy" id="1081782"/>
    <lineage>
        <taxon>Bacteria</taxon>
        <taxon>Pseudomonadati</taxon>
        <taxon>Pseudomonadota</taxon>
        <taxon>Betaproteobacteria</taxon>
        <taxon>Burkholderiales</taxon>
        <taxon>Burkholderiaceae</taxon>
        <taxon>Paraburkholderia</taxon>
    </lineage>
</organism>
<evidence type="ECO:0000256" key="1">
    <source>
        <dbReference type="ARBA" id="ARBA00000085"/>
    </source>
</evidence>
<dbReference type="InterPro" id="IPR003594">
    <property type="entry name" value="HATPase_dom"/>
</dbReference>
<evidence type="ECO:0000259" key="8">
    <source>
        <dbReference type="PROSITE" id="PS50109"/>
    </source>
</evidence>
<dbReference type="Gene3D" id="3.30.565.10">
    <property type="entry name" value="Histidine kinase-like ATPase, C-terminal domain"/>
    <property type="match status" value="1"/>
</dbReference>
<dbReference type="InterPro" id="IPR011006">
    <property type="entry name" value="CheY-like_superfamily"/>
</dbReference>
<protein>
    <recommendedName>
        <fullName evidence="2">histidine kinase</fullName>
        <ecNumber evidence="2">2.7.13.3</ecNumber>
    </recommendedName>
</protein>
<dbReference type="Gene3D" id="1.10.287.130">
    <property type="match status" value="1"/>
</dbReference>
<evidence type="ECO:0000256" key="4">
    <source>
        <dbReference type="ARBA" id="ARBA00022679"/>
    </source>
</evidence>
<comment type="caution">
    <text evidence="10">The sequence shown here is derived from an EMBL/GenBank/DDBJ whole genome shotgun (WGS) entry which is preliminary data.</text>
</comment>
<dbReference type="EC" id="2.7.13.3" evidence="2"/>
<evidence type="ECO:0000256" key="3">
    <source>
        <dbReference type="ARBA" id="ARBA00022553"/>
    </source>
</evidence>
<dbReference type="Proteomes" id="UP000656319">
    <property type="component" value="Unassembled WGS sequence"/>
</dbReference>
<evidence type="ECO:0000313" key="10">
    <source>
        <dbReference type="EMBL" id="CAD6529107.1"/>
    </source>
</evidence>
<dbReference type="PROSITE" id="PS50109">
    <property type="entry name" value="HIS_KIN"/>
    <property type="match status" value="1"/>
</dbReference>
<dbReference type="RefSeq" id="WP_201696013.1">
    <property type="nucleotide sequence ID" value="NZ_CAJHCQ010000005.1"/>
</dbReference>
<feature type="modified residue" description="4-aspartylphosphate" evidence="6">
    <location>
        <position position="534"/>
    </location>
</feature>
<keyword evidence="7" id="KW-0812">Transmembrane</keyword>
<evidence type="ECO:0000259" key="9">
    <source>
        <dbReference type="PROSITE" id="PS50110"/>
    </source>
</evidence>
<dbReference type="PRINTS" id="PR00344">
    <property type="entry name" value="BCTRLSENSOR"/>
</dbReference>
<evidence type="ECO:0000313" key="11">
    <source>
        <dbReference type="Proteomes" id="UP000656319"/>
    </source>
</evidence>
<evidence type="ECO:0000256" key="6">
    <source>
        <dbReference type="PROSITE-ProRule" id="PRU00169"/>
    </source>
</evidence>
<dbReference type="Gene3D" id="3.40.50.2300">
    <property type="match status" value="1"/>
</dbReference>
<dbReference type="InterPro" id="IPR005467">
    <property type="entry name" value="His_kinase_dom"/>
</dbReference>
<dbReference type="CDD" id="cd00082">
    <property type="entry name" value="HisKA"/>
    <property type="match status" value="1"/>
</dbReference>
<dbReference type="PROSITE" id="PS50110">
    <property type="entry name" value="RESPONSE_REGULATORY"/>
    <property type="match status" value="1"/>
</dbReference>
<proteinExistence type="predicted"/>
<dbReference type="PANTHER" id="PTHR43047:SF72">
    <property type="entry name" value="OSMOSENSING HISTIDINE PROTEIN KINASE SLN1"/>
    <property type="match status" value="1"/>
</dbReference>
<keyword evidence="5 10" id="KW-0418">Kinase</keyword>
<feature type="domain" description="Response regulatory" evidence="9">
    <location>
        <begin position="483"/>
        <end position="602"/>
    </location>
</feature>
<dbReference type="PANTHER" id="PTHR43047">
    <property type="entry name" value="TWO-COMPONENT HISTIDINE PROTEIN KINASE"/>
    <property type="match status" value="1"/>
</dbReference>
<dbReference type="InterPro" id="IPR001789">
    <property type="entry name" value="Sig_transdc_resp-reg_receiver"/>
</dbReference>
<dbReference type="SMART" id="SM00387">
    <property type="entry name" value="HATPase_c"/>
    <property type="match status" value="1"/>
</dbReference>